<sequence>MMVEVEYRASPVEIQKPKGTLLCDSEATPMSVTPIALALLTGSNVPVDTNYRRHLKAAEHMIMEGSSCKCKTTPRPCVFFHGIGNQKEMDELQDTPKHTNRRMGNMNDHAPCCTEVKYAVLNTIDYSWTDDSLQQKFCDHALRLSKSSDVEAGVIKDTVIVTHSMGGLVMSMALATGKCSFGEDVSWVAISAPMIGSMAADFLQGYCKGENSLIVKSVLEWVGNCPIPTSRVDMLYENGKYSSDELNAAYASAQEAYRGNVSAAMCSNDYDGIFSEYQAIMYIAGKLLFPHKSLENDGLVEFQSCAKGLDESLFGTSYKDKFYKPRLNHADTVFLNGDGLFKDSQKPMKWFECLL</sequence>
<dbReference type="EMBL" id="NBNE01008388">
    <property type="protein sequence ID" value="OWY99534.1"/>
    <property type="molecule type" value="Genomic_DNA"/>
</dbReference>
<dbReference type="OrthoDB" id="95392at2759"/>
<protein>
    <submittedName>
        <fullName evidence="1">Uncharacterized protein</fullName>
    </submittedName>
</protein>
<name>A0A225V2N5_9STRA</name>
<dbReference type="Proteomes" id="UP000198211">
    <property type="component" value="Unassembled WGS sequence"/>
</dbReference>
<keyword evidence="2" id="KW-1185">Reference proteome</keyword>
<reference evidence="2" key="1">
    <citation type="submission" date="2017-03" db="EMBL/GenBank/DDBJ databases">
        <title>Phytopthora megakarya and P. palmivora, two closely related causual agents of cacao black pod achieved similar genome size and gene model numbers by different mechanisms.</title>
        <authorList>
            <person name="Ali S."/>
            <person name="Shao J."/>
            <person name="Larry D.J."/>
            <person name="Kronmiller B."/>
            <person name="Shen D."/>
            <person name="Strem M.D."/>
            <person name="Melnick R.L."/>
            <person name="Guiltinan M.J."/>
            <person name="Tyler B.M."/>
            <person name="Meinhardt L.W."/>
            <person name="Bailey B.A."/>
        </authorList>
    </citation>
    <scope>NUCLEOTIDE SEQUENCE [LARGE SCALE GENOMIC DNA]</scope>
    <source>
        <strain evidence="2">zdho120</strain>
    </source>
</reference>
<organism evidence="1 2">
    <name type="scientific">Phytophthora megakarya</name>
    <dbReference type="NCBI Taxonomy" id="4795"/>
    <lineage>
        <taxon>Eukaryota</taxon>
        <taxon>Sar</taxon>
        <taxon>Stramenopiles</taxon>
        <taxon>Oomycota</taxon>
        <taxon>Peronosporomycetes</taxon>
        <taxon>Peronosporales</taxon>
        <taxon>Peronosporaceae</taxon>
        <taxon>Phytophthora</taxon>
    </lineage>
</organism>
<accession>A0A225V2N5</accession>
<evidence type="ECO:0000313" key="2">
    <source>
        <dbReference type="Proteomes" id="UP000198211"/>
    </source>
</evidence>
<evidence type="ECO:0000313" key="1">
    <source>
        <dbReference type="EMBL" id="OWY99534.1"/>
    </source>
</evidence>
<dbReference type="AlphaFoldDB" id="A0A225V2N5"/>
<dbReference type="SUPFAM" id="SSF53474">
    <property type="entry name" value="alpha/beta-Hydrolases"/>
    <property type="match status" value="1"/>
</dbReference>
<proteinExistence type="predicted"/>
<dbReference type="PANTHER" id="PTHR22538:SF1">
    <property type="entry name" value="VWFD DOMAIN-CONTAINING PROTEIN"/>
    <property type="match status" value="1"/>
</dbReference>
<dbReference type="Gene3D" id="3.40.50.1820">
    <property type="entry name" value="alpha/beta hydrolase"/>
    <property type="match status" value="1"/>
</dbReference>
<dbReference type="InterPro" id="IPR029058">
    <property type="entry name" value="AB_hydrolase_fold"/>
</dbReference>
<gene>
    <name evidence="1" type="ORF">PHMEG_00029449</name>
</gene>
<comment type="caution">
    <text evidence="1">The sequence shown here is derived from an EMBL/GenBank/DDBJ whole genome shotgun (WGS) entry which is preliminary data.</text>
</comment>
<dbReference type="PANTHER" id="PTHR22538">
    <property type="entry name" value="CILIA- AND FLAGELLA-ASSOCIATED PROTEIN 74"/>
    <property type="match status" value="1"/>
</dbReference>